<evidence type="ECO:0000313" key="3">
    <source>
        <dbReference type="Proteomes" id="UP001152622"/>
    </source>
</evidence>
<feature type="compositionally biased region" description="Polar residues" evidence="1">
    <location>
        <begin position="53"/>
        <end position="64"/>
    </location>
</feature>
<dbReference type="AlphaFoldDB" id="A0A9Q1JFZ2"/>
<reference evidence="2" key="1">
    <citation type="journal article" date="2023" name="Science">
        <title>Genome structures resolve the early diversification of teleost fishes.</title>
        <authorList>
            <person name="Parey E."/>
            <person name="Louis A."/>
            <person name="Montfort J."/>
            <person name="Bouchez O."/>
            <person name="Roques C."/>
            <person name="Iampietro C."/>
            <person name="Lluch J."/>
            <person name="Castinel A."/>
            <person name="Donnadieu C."/>
            <person name="Desvignes T."/>
            <person name="Floi Bucao C."/>
            <person name="Jouanno E."/>
            <person name="Wen M."/>
            <person name="Mejri S."/>
            <person name="Dirks R."/>
            <person name="Jansen H."/>
            <person name="Henkel C."/>
            <person name="Chen W.J."/>
            <person name="Zahm M."/>
            <person name="Cabau C."/>
            <person name="Klopp C."/>
            <person name="Thompson A.W."/>
            <person name="Robinson-Rechavi M."/>
            <person name="Braasch I."/>
            <person name="Lecointre G."/>
            <person name="Bobe J."/>
            <person name="Postlethwait J.H."/>
            <person name="Berthelot C."/>
            <person name="Roest Crollius H."/>
            <person name="Guiguen Y."/>
        </authorList>
    </citation>
    <scope>NUCLEOTIDE SEQUENCE</scope>
    <source>
        <strain evidence="2">WJC10195</strain>
    </source>
</reference>
<proteinExistence type="predicted"/>
<dbReference type="Proteomes" id="UP001152622">
    <property type="component" value="Chromosome 1"/>
</dbReference>
<evidence type="ECO:0000256" key="1">
    <source>
        <dbReference type="SAM" id="MobiDB-lite"/>
    </source>
</evidence>
<comment type="caution">
    <text evidence="2">The sequence shown here is derived from an EMBL/GenBank/DDBJ whole genome shotgun (WGS) entry which is preliminary data.</text>
</comment>
<organism evidence="2 3">
    <name type="scientific">Synaphobranchus kaupii</name>
    <name type="common">Kaup's arrowtooth eel</name>
    <dbReference type="NCBI Taxonomy" id="118154"/>
    <lineage>
        <taxon>Eukaryota</taxon>
        <taxon>Metazoa</taxon>
        <taxon>Chordata</taxon>
        <taxon>Craniata</taxon>
        <taxon>Vertebrata</taxon>
        <taxon>Euteleostomi</taxon>
        <taxon>Actinopterygii</taxon>
        <taxon>Neopterygii</taxon>
        <taxon>Teleostei</taxon>
        <taxon>Anguilliformes</taxon>
        <taxon>Synaphobranchidae</taxon>
        <taxon>Synaphobranchus</taxon>
    </lineage>
</organism>
<feature type="compositionally biased region" description="Basic and acidic residues" evidence="1">
    <location>
        <begin position="139"/>
        <end position="151"/>
    </location>
</feature>
<name>A0A9Q1JFZ2_SYNKA</name>
<accession>A0A9Q1JFZ2</accession>
<sequence>MEHCSQAGGPLSATAQRILAALRAQHADRVAQRRETGETGGAVLRCTLEEGSWSRTQQSSTTGDQRGAGGLCSRGHPGDQLYVEGMAIRDGLSLPLHGRLPELSCSNGNGGGDPTGSFHCSSQGPPEHEDGIRGPDQAEILHDGAVPERESGGQGAAASF</sequence>
<gene>
    <name evidence="2" type="ORF">SKAU_G00030070</name>
</gene>
<feature type="region of interest" description="Disordered" evidence="1">
    <location>
        <begin position="49"/>
        <end position="73"/>
    </location>
</feature>
<dbReference type="EMBL" id="JAINUF010000001">
    <property type="protein sequence ID" value="KAJ8382229.1"/>
    <property type="molecule type" value="Genomic_DNA"/>
</dbReference>
<protein>
    <submittedName>
        <fullName evidence="2">Uncharacterized protein</fullName>
    </submittedName>
</protein>
<evidence type="ECO:0000313" key="2">
    <source>
        <dbReference type="EMBL" id="KAJ8382229.1"/>
    </source>
</evidence>
<keyword evidence="3" id="KW-1185">Reference proteome</keyword>
<feature type="region of interest" description="Disordered" evidence="1">
    <location>
        <begin position="105"/>
        <end position="160"/>
    </location>
</feature>